<evidence type="ECO:0000313" key="2">
    <source>
        <dbReference type="Proteomes" id="UP000280417"/>
    </source>
</evidence>
<organism evidence="1 2">
    <name type="scientific">Aerophobetes bacterium</name>
    <dbReference type="NCBI Taxonomy" id="2030807"/>
    <lineage>
        <taxon>Bacteria</taxon>
        <taxon>Candidatus Aerophobota</taxon>
    </lineage>
</organism>
<dbReference type="PIRSF" id="PIRSF006594">
    <property type="entry name" value="UCP006594"/>
    <property type="match status" value="1"/>
</dbReference>
<dbReference type="Proteomes" id="UP000280417">
    <property type="component" value="Unassembled WGS sequence"/>
</dbReference>
<dbReference type="InterPro" id="IPR002829">
    <property type="entry name" value="DUF116"/>
</dbReference>
<dbReference type="PANTHER" id="PTHR43801">
    <property type="entry name" value="NUCLEOTIDE-BINDING PROTEIN-RELATED"/>
    <property type="match status" value="1"/>
</dbReference>
<dbReference type="EMBL" id="QMQA01000323">
    <property type="protein sequence ID" value="RLE10378.1"/>
    <property type="molecule type" value="Genomic_DNA"/>
</dbReference>
<gene>
    <name evidence="1" type="ORF">DRJ04_09265</name>
</gene>
<dbReference type="PANTHER" id="PTHR43801:SF1">
    <property type="entry name" value="POLYPRENYL SYNTHETASE"/>
    <property type="match status" value="1"/>
</dbReference>
<protein>
    <submittedName>
        <fullName evidence="1">DUF116 domain-containing protein</fullName>
    </submittedName>
</protein>
<reference evidence="1 2" key="1">
    <citation type="submission" date="2018-06" db="EMBL/GenBank/DDBJ databases">
        <title>Extensive metabolic versatility and redundancy in microbially diverse, dynamic hydrothermal sediments.</title>
        <authorList>
            <person name="Dombrowski N."/>
            <person name="Teske A."/>
            <person name="Baker B.J."/>
        </authorList>
    </citation>
    <scope>NUCLEOTIDE SEQUENCE [LARGE SCALE GENOMIC DNA]</scope>
    <source>
        <strain evidence="1">B3_G15</strain>
    </source>
</reference>
<sequence>MKKLIQKLISTGADFSTRKALKNTLNFLGINPENIDRLYVELKNSLYKDIIKSIPPKDKIVFIPHCLRPANLCKATLGKFGYQCKGCKNKNSCKIYKIKMKAEKMGYKSFIVPGGSMVMNIIERLKPKGVIGIACLKELVIALENINIPGQAVELLRDGCVNTDVNLKKVFEVL</sequence>
<name>A0A662D8M9_UNCAE</name>
<dbReference type="AlphaFoldDB" id="A0A662D8M9"/>
<evidence type="ECO:0000313" key="1">
    <source>
        <dbReference type="EMBL" id="RLE10378.1"/>
    </source>
</evidence>
<comment type="caution">
    <text evidence="1">The sequence shown here is derived from an EMBL/GenBank/DDBJ whole genome shotgun (WGS) entry which is preliminary data.</text>
</comment>
<proteinExistence type="predicted"/>
<dbReference type="Pfam" id="PF01976">
    <property type="entry name" value="DUF116"/>
    <property type="match status" value="1"/>
</dbReference>
<accession>A0A662D8M9</accession>